<comment type="caution">
    <text evidence="2">The sequence shown here is derived from an EMBL/GenBank/DDBJ whole genome shotgun (WGS) entry which is preliminary data.</text>
</comment>
<accession>A0A815WJU1</accession>
<protein>
    <submittedName>
        <fullName evidence="2">Uncharacterized protein</fullName>
    </submittedName>
</protein>
<feature type="compositionally biased region" description="Polar residues" evidence="1">
    <location>
        <begin position="23"/>
        <end position="32"/>
    </location>
</feature>
<gene>
    <name evidence="2" type="ORF">VCS650_LOCUS44094</name>
</gene>
<proteinExistence type="predicted"/>
<evidence type="ECO:0000313" key="2">
    <source>
        <dbReference type="EMBL" id="CAF1544382.1"/>
    </source>
</evidence>
<dbReference type="Proteomes" id="UP000663891">
    <property type="component" value="Unassembled WGS sequence"/>
</dbReference>
<dbReference type="EMBL" id="CAJNON010008381">
    <property type="protein sequence ID" value="CAF1544382.1"/>
    <property type="molecule type" value="Genomic_DNA"/>
</dbReference>
<feature type="non-terminal residue" evidence="2">
    <location>
        <position position="44"/>
    </location>
</feature>
<feature type="region of interest" description="Disordered" evidence="1">
    <location>
        <begin position="1"/>
        <end position="44"/>
    </location>
</feature>
<evidence type="ECO:0000256" key="1">
    <source>
        <dbReference type="SAM" id="MobiDB-lite"/>
    </source>
</evidence>
<organism evidence="2 3">
    <name type="scientific">Adineta steineri</name>
    <dbReference type="NCBI Taxonomy" id="433720"/>
    <lineage>
        <taxon>Eukaryota</taxon>
        <taxon>Metazoa</taxon>
        <taxon>Spiralia</taxon>
        <taxon>Gnathifera</taxon>
        <taxon>Rotifera</taxon>
        <taxon>Eurotatoria</taxon>
        <taxon>Bdelloidea</taxon>
        <taxon>Adinetida</taxon>
        <taxon>Adinetidae</taxon>
        <taxon>Adineta</taxon>
    </lineage>
</organism>
<reference evidence="2" key="1">
    <citation type="submission" date="2021-02" db="EMBL/GenBank/DDBJ databases">
        <authorList>
            <person name="Nowell W R."/>
        </authorList>
    </citation>
    <scope>NUCLEOTIDE SEQUENCE</scope>
</reference>
<dbReference type="AlphaFoldDB" id="A0A815WJU1"/>
<name>A0A815WJU1_9BILA</name>
<sequence length="44" mass="4879">MSSANPELKKRIINAESKVKSAWDSTAASTTPKEPKPPNVRRKQ</sequence>
<evidence type="ECO:0000313" key="3">
    <source>
        <dbReference type="Proteomes" id="UP000663891"/>
    </source>
</evidence>